<accession>A0ABV1AVR4</accession>
<evidence type="ECO:0000256" key="3">
    <source>
        <dbReference type="ARBA" id="ARBA00023163"/>
    </source>
</evidence>
<keyword evidence="3" id="KW-0804">Transcription</keyword>
<dbReference type="CDD" id="cd00093">
    <property type="entry name" value="HTH_XRE"/>
    <property type="match status" value="1"/>
</dbReference>
<dbReference type="RefSeq" id="WP_187031804.1">
    <property type="nucleotide sequence ID" value="NZ_JBBMEO010000012.1"/>
</dbReference>
<evidence type="ECO:0000259" key="4">
    <source>
        <dbReference type="PROSITE" id="PS50943"/>
    </source>
</evidence>
<keyword evidence="6" id="KW-1185">Reference proteome</keyword>
<proteinExistence type="predicted"/>
<dbReference type="PANTHER" id="PTHR40661:SF3">
    <property type="entry name" value="FELS-1 PROPHAGE TRANSCRIPTIONAL REGULATOR"/>
    <property type="match status" value="1"/>
</dbReference>
<dbReference type="Pfam" id="PF01381">
    <property type="entry name" value="HTH_3"/>
    <property type="match status" value="1"/>
</dbReference>
<dbReference type="EMBL" id="JBBMEO010000012">
    <property type="protein sequence ID" value="MEQ2362289.1"/>
    <property type="molecule type" value="Genomic_DNA"/>
</dbReference>
<gene>
    <name evidence="5" type="ORF">WMO44_09050</name>
</gene>
<dbReference type="PROSITE" id="PS50943">
    <property type="entry name" value="HTH_CROC1"/>
    <property type="match status" value="1"/>
</dbReference>
<dbReference type="SMART" id="SM00530">
    <property type="entry name" value="HTH_XRE"/>
    <property type="match status" value="1"/>
</dbReference>
<name>A0ABV1AVR4_9FIRM</name>
<comment type="caution">
    <text evidence="5">The sequence shown here is derived from an EMBL/GenBank/DDBJ whole genome shotgun (WGS) entry which is preliminary data.</text>
</comment>
<sequence length="142" mass="15213">MTTFAERLKNAMEQANMSQSALSEQAGASKAAISQYLSGKNTPGPDRIKALADATGVSFDYLMGYGAAPVAEPPIKKISVKEAARCMGKSDQFVRIGLQRGLLPFGNAVPGTGACWNYYINPTKFRDYVGADQFNSFFGLTA</sequence>
<dbReference type="Proteomes" id="UP001457197">
    <property type="component" value="Unassembled WGS sequence"/>
</dbReference>
<reference evidence="5 6" key="1">
    <citation type="submission" date="2024-03" db="EMBL/GenBank/DDBJ databases">
        <title>Human intestinal bacterial collection.</title>
        <authorList>
            <person name="Pauvert C."/>
            <person name="Hitch T.C.A."/>
            <person name="Clavel T."/>
        </authorList>
    </citation>
    <scope>NUCLEOTIDE SEQUENCE [LARGE SCALE GENOMIC DNA]</scope>
    <source>
        <strain evidence="5 6">CLA-AA-H175</strain>
    </source>
</reference>
<organism evidence="5 6">
    <name type="scientific">Faecalibacterium tardum</name>
    <dbReference type="NCBI Taxonomy" id="3133156"/>
    <lineage>
        <taxon>Bacteria</taxon>
        <taxon>Bacillati</taxon>
        <taxon>Bacillota</taxon>
        <taxon>Clostridia</taxon>
        <taxon>Eubacteriales</taxon>
        <taxon>Oscillospiraceae</taxon>
        <taxon>Faecalibacterium</taxon>
    </lineage>
</organism>
<dbReference type="Gene3D" id="1.10.260.40">
    <property type="entry name" value="lambda repressor-like DNA-binding domains"/>
    <property type="match status" value="1"/>
</dbReference>
<keyword evidence="2" id="KW-0238">DNA-binding</keyword>
<feature type="domain" description="HTH cro/C1-type" evidence="4">
    <location>
        <begin position="8"/>
        <end position="62"/>
    </location>
</feature>
<evidence type="ECO:0000313" key="5">
    <source>
        <dbReference type="EMBL" id="MEQ2362289.1"/>
    </source>
</evidence>
<dbReference type="SUPFAM" id="SSF47413">
    <property type="entry name" value="lambda repressor-like DNA-binding domains"/>
    <property type="match status" value="1"/>
</dbReference>
<dbReference type="InterPro" id="IPR010982">
    <property type="entry name" value="Lambda_DNA-bd_dom_sf"/>
</dbReference>
<dbReference type="PANTHER" id="PTHR40661">
    <property type="match status" value="1"/>
</dbReference>
<protein>
    <submittedName>
        <fullName evidence="5">Helix-turn-helix transcriptional regulator</fullName>
    </submittedName>
</protein>
<evidence type="ECO:0000256" key="2">
    <source>
        <dbReference type="ARBA" id="ARBA00023125"/>
    </source>
</evidence>
<keyword evidence="1" id="KW-0805">Transcription regulation</keyword>
<evidence type="ECO:0000256" key="1">
    <source>
        <dbReference type="ARBA" id="ARBA00023015"/>
    </source>
</evidence>
<dbReference type="InterPro" id="IPR001387">
    <property type="entry name" value="Cro/C1-type_HTH"/>
</dbReference>
<evidence type="ECO:0000313" key="6">
    <source>
        <dbReference type="Proteomes" id="UP001457197"/>
    </source>
</evidence>